<dbReference type="EMBL" id="BJXR01000068">
    <property type="protein sequence ID" value="GEN12783.1"/>
    <property type="molecule type" value="Genomic_DNA"/>
</dbReference>
<proteinExistence type="predicted"/>
<dbReference type="Proteomes" id="UP000321514">
    <property type="component" value="Unassembled WGS sequence"/>
</dbReference>
<dbReference type="SUPFAM" id="SSF48208">
    <property type="entry name" value="Six-hairpin glycosidases"/>
    <property type="match status" value="1"/>
</dbReference>
<dbReference type="GO" id="GO:0004135">
    <property type="term" value="F:amylo-alpha-1,6-glucosidase activity"/>
    <property type="evidence" value="ECO:0007669"/>
    <property type="project" value="InterPro"/>
</dbReference>
<dbReference type="Pfam" id="PF06202">
    <property type="entry name" value="GDE_C"/>
    <property type="match status" value="1"/>
</dbReference>
<dbReference type="OrthoDB" id="9761875at2"/>
<sequence>MRGLPEVKFGWPGGAPATEVLGREWLVTNGLGGYASSTLAGVNARRYHGLFIPNLPEKGRTVMLSRLIETARVEGQVYRLEGEVRADGTLAGDTSLLRGFRLDGLIPEWDYVLGPTRLRRRLVMVHGENTLFIEWAHLSGPAVKLRLRPFPTFRIHEHDFPHGYCQPKVVLQGERIEMCAEKDAEPLRLRLYSEGSVPFVALPEISPPILYRTERARGMPHVETQASPGYFECTVKPGGRLALGATVQDWAVLDRDPAISFDMEREREWRLLERAPTQARKDTAARLVLAADQFIVDPMRPRDDAWARAIGEDARSVIAGYPWFTDWGRDTMISLEGLTVSTGRLREAAAILRTFRHHIRDGLLPNLFPEGEAEGLYHTADATLWFFHAVDRYVTASKDEELLREFFPTLEDIVQKHLKGTRHNIRIDPDDGLLTQGEQGYQLTWMDAKVDGWVVTPRRGKAVELNALWFNAMRLMEEWAVRLGVDPVPYAQAAERAQASFNQRFWNARAGCLFDVVDAEGGGNDEAVRPNQIFALSLKYPVLEQDKWAAVLRKVEVELLTPVGLRSLAADHSDYKATYDGDLRARDAAYHQGTVWSWLIGHYVDAALRVQPDRAHLRDVMDGLEAHLRQAGVGQVSEIFDATPPFRPRGCIAQAWGVAEALRVFLRTA</sequence>
<dbReference type="NCBIfam" id="TIGR01561">
    <property type="entry name" value="gde_arch"/>
    <property type="match status" value="1"/>
</dbReference>
<dbReference type="RefSeq" id="WP_143097393.1">
    <property type="nucleotide sequence ID" value="NZ_BJXR01000068.1"/>
</dbReference>
<dbReference type="STRING" id="1334629.MFUL124B02_12585"/>
<feature type="domain" description="Glycogen debranching enzyme C-terminal" evidence="1">
    <location>
        <begin position="291"/>
        <end position="663"/>
    </location>
</feature>
<dbReference type="FunFam" id="1.50.10.10:FF:000073">
    <property type="entry name" value="Glycogen debranching enzyme, hypothetical (TreX-like)"/>
    <property type="match status" value="1"/>
</dbReference>
<dbReference type="GO" id="GO:0005980">
    <property type="term" value="P:glycogen catabolic process"/>
    <property type="evidence" value="ECO:0007669"/>
    <property type="project" value="InterPro"/>
</dbReference>
<comment type="caution">
    <text evidence="3">The sequence shown here is derived from an EMBL/GenBank/DDBJ whole genome shotgun (WGS) entry which is preliminary data.</text>
</comment>
<dbReference type="InterPro" id="IPR010401">
    <property type="entry name" value="AGL/Gdb1"/>
</dbReference>
<dbReference type="InterPro" id="IPR024742">
    <property type="entry name" value="Glycogen_debranch_N"/>
</dbReference>
<organism evidence="3 6">
    <name type="scientific">Myxococcus fulvus</name>
    <dbReference type="NCBI Taxonomy" id="33"/>
    <lineage>
        <taxon>Bacteria</taxon>
        <taxon>Pseudomonadati</taxon>
        <taxon>Myxococcota</taxon>
        <taxon>Myxococcia</taxon>
        <taxon>Myxococcales</taxon>
        <taxon>Cystobacterineae</taxon>
        <taxon>Myxococcaceae</taxon>
        <taxon>Myxococcus</taxon>
    </lineage>
</organism>
<dbReference type="InterPro" id="IPR032790">
    <property type="entry name" value="GDE_C"/>
</dbReference>
<dbReference type="InterPro" id="IPR012341">
    <property type="entry name" value="6hp_glycosidase-like_sf"/>
</dbReference>
<evidence type="ECO:0000259" key="2">
    <source>
        <dbReference type="Pfam" id="PF12439"/>
    </source>
</evidence>
<dbReference type="PANTHER" id="PTHR10569:SF2">
    <property type="entry name" value="GLYCOGEN DEBRANCHING ENZYME"/>
    <property type="match status" value="1"/>
</dbReference>
<name>A0A511TGJ6_MYXFU</name>
<dbReference type="InterPro" id="IPR006451">
    <property type="entry name" value="Glycogen_debranch_arc"/>
</dbReference>
<dbReference type="EMBL" id="FOIB01000011">
    <property type="protein sequence ID" value="SEU36339.1"/>
    <property type="molecule type" value="Genomic_DNA"/>
</dbReference>
<dbReference type="Pfam" id="PF12439">
    <property type="entry name" value="GDE_N"/>
    <property type="match status" value="1"/>
</dbReference>
<protein>
    <submittedName>
        <fullName evidence="4">Glycogen debranching enzyme, putative</fullName>
    </submittedName>
    <submittedName>
        <fullName evidence="3">Glycogen debranching protein</fullName>
    </submittedName>
</protein>
<accession>A0A511TGJ6</accession>
<dbReference type="AlphaFoldDB" id="A0A511TGJ6"/>
<dbReference type="PANTHER" id="PTHR10569">
    <property type="entry name" value="GLYCOGEN DEBRANCHING ENZYME"/>
    <property type="match status" value="1"/>
</dbReference>
<dbReference type="Proteomes" id="UP000183760">
    <property type="component" value="Unassembled WGS sequence"/>
</dbReference>
<keyword evidence="5" id="KW-1185">Reference proteome</keyword>
<feature type="domain" description="Glycogen debranching enzyme bacterial and archaeal type N-terminal" evidence="2">
    <location>
        <begin position="23"/>
        <end position="239"/>
    </location>
</feature>
<dbReference type="InterPro" id="IPR008928">
    <property type="entry name" value="6-hairpin_glycosidase_sf"/>
</dbReference>
<reference evidence="3 6" key="2">
    <citation type="submission" date="2019-07" db="EMBL/GenBank/DDBJ databases">
        <title>Whole genome shotgun sequence of Myxococcus fulvus NBRC 100333.</title>
        <authorList>
            <person name="Hosoyama A."/>
            <person name="Uohara A."/>
            <person name="Ohji S."/>
            <person name="Ichikawa N."/>
        </authorList>
    </citation>
    <scope>NUCLEOTIDE SEQUENCE [LARGE SCALE GENOMIC DNA]</scope>
    <source>
        <strain evidence="3 6">NBRC 100333</strain>
    </source>
</reference>
<dbReference type="GO" id="GO:0004134">
    <property type="term" value="F:4-alpha-glucanotransferase activity"/>
    <property type="evidence" value="ECO:0007669"/>
    <property type="project" value="InterPro"/>
</dbReference>
<evidence type="ECO:0000259" key="1">
    <source>
        <dbReference type="Pfam" id="PF06202"/>
    </source>
</evidence>
<gene>
    <name evidence="3" type="ORF">MFU01_78200</name>
    <name evidence="4" type="ORF">SAMN05443572_111163</name>
</gene>
<evidence type="ECO:0000313" key="3">
    <source>
        <dbReference type="EMBL" id="GEN12783.1"/>
    </source>
</evidence>
<evidence type="ECO:0000313" key="4">
    <source>
        <dbReference type="EMBL" id="SEU36339.1"/>
    </source>
</evidence>
<reference evidence="4 5" key="1">
    <citation type="submission" date="2016-10" db="EMBL/GenBank/DDBJ databases">
        <authorList>
            <person name="Varghese N."/>
            <person name="Submissions S."/>
        </authorList>
    </citation>
    <scope>NUCLEOTIDE SEQUENCE [LARGE SCALE GENOMIC DNA]</scope>
    <source>
        <strain evidence="4 5">DSM 16525</strain>
    </source>
</reference>
<evidence type="ECO:0000313" key="6">
    <source>
        <dbReference type="Proteomes" id="UP000321514"/>
    </source>
</evidence>
<dbReference type="Gene3D" id="1.50.10.10">
    <property type="match status" value="1"/>
</dbReference>
<evidence type="ECO:0000313" key="5">
    <source>
        <dbReference type="Proteomes" id="UP000183760"/>
    </source>
</evidence>